<evidence type="ECO:0000313" key="4">
    <source>
        <dbReference type="Proteomes" id="UP001066276"/>
    </source>
</evidence>
<evidence type="ECO:0000313" key="3">
    <source>
        <dbReference type="EMBL" id="KAJ1112742.1"/>
    </source>
</evidence>
<proteinExistence type="predicted"/>
<feature type="compositionally biased region" description="Polar residues" evidence="1">
    <location>
        <begin position="82"/>
        <end position="97"/>
    </location>
</feature>
<keyword evidence="4" id="KW-1185">Reference proteome</keyword>
<organism evidence="3 4">
    <name type="scientific">Pleurodeles waltl</name>
    <name type="common">Iberian ribbed newt</name>
    <dbReference type="NCBI Taxonomy" id="8319"/>
    <lineage>
        <taxon>Eukaryota</taxon>
        <taxon>Metazoa</taxon>
        <taxon>Chordata</taxon>
        <taxon>Craniata</taxon>
        <taxon>Vertebrata</taxon>
        <taxon>Euteleostomi</taxon>
        <taxon>Amphibia</taxon>
        <taxon>Batrachia</taxon>
        <taxon>Caudata</taxon>
        <taxon>Salamandroidea</taxon>
        <taxon>Salamandridae</taxon>
        <taxon>Pleurodelinae</taxon>
        <taxon>Pleurodeles</taxon>
    </lineage>
</organism>
<accession>A0AAV7NDW7</accession>
<dbReference type="AlphaFoldDB" id="A0AAV7NDW7"/>
<reference evidence="3" key="1">
    <citation type="journal article" date="2022" name="bioRxiv">
        <title>Sequencing and chromosome-scale assembly of the giantPleurodeles waltlgenome.</title>
        <authorList>
            <person name="Brown T."/>
            <person name="Elewa A."/>
            <person name="Iarovenko S."/>
            <person name="Subramanian E."/>
            <person name="Araus A.J."/>
            <person name="Petzold A."/>
            <person name="Susuki M."/>
            <person name="Suzuki K.-i.T."/>
            <person name="Hayashi T."/>
            <person name="Toyoda A."/>
            <person name="Oliveira C."/>
            <person name="Osipova E."/>
            <person name="Leigh N.D."/>
            <person name="Simon A."/>
            <person name="Yun M.H."/>
        </authorList>
    </citation>
    <scope>NUCLEOTIDE SEQUENCE</scope>
    <source>
        <strain evidence="3">20211129_DDA</strain>
        <tissue evidence="3">Liver</tissue>
    </source>
</reference>
<dbReference type="EMBL" id="JANPWB010000012">
    <property type="protein sequence ID" value="KAJ1112741.1"/>
    <property type="molecule type" value="Genomic_DNA"/>
</dbReference>
<name>A0AAV7NDW7_PLEWA</name>
<dbReference type="Proteomes" id="UP001066276">
    <property type="component" value="Chromosome 8"/>
</dbReference>
<protein>
    <submittedName>
        <fullName evidence="3">Uncharacterized protein</fullName>
    </submittedName>
</protein>
<comment type="caution">
    <text evidence="3">The sequence shown here is derived from an EMBL/GenBank/DDBJ whole genome shotgun (WGS) entry which is preliminary data.</text>
</comment>
<dbReference type="EMBL" id="JANPWB010000012">
    <property type="protein sequence ID" value="KAJ1112742.1"/>
    <property type="molecule type" value="Genomic_DNA"/>
</dbReference>
<evidence type="ECO:0000313" key="2">
    <source>
        <dbReference type="EMBL" id="KAJ1112741.1"/>
    </source>
</evidence>
<sequence>MQRRAVLLQSAKMSARLTAPAAAFGAPRGSTGVRAASPAPYRLHSGAPQLFPLHHSGTQSAAERVGARLHHRFLFATSRSLDQQPARQVVSSPTTPAGQDVRSASAARGGTQRLQGLRLPVLSRLVGPHLITVSWGPLQ</sequence>
<evidence type="ECO:0000256" key="1">
    <source>
        <dbReference type="SAM" id="MobiDB-lite"/>
    </source>
</evidence>
<gene>
    <name evidence="2" type="ORF">NDU88_001002</name>
    <name evidence="3" type="ORF">NDU88_001003</name>
</gene>
<feature type="region of interest" description="Disordered" evidence="1">
    <location>
        <begin position="82"/>
        <end position="110"/>
    </location>
</feature>